<dbReference type="Proteomes" id="UP001356427">
    <property type="component" value="Unassembled WGS sequence"/>
</dbReference>
<keyword evidence="2" id="KW-1185">Reference proteome</keyword>
<organism evidence="1 2">
    <name type="scientific">Coregonus suidteri</name>
    <dbReference type="NCBI Taxonomy" id="861788"/>
    <lineage>
        <taxon>Eukaryota</taxon>
        <taxon>Metazoa</taxon>
        <taxon>Chordata</taxon>
        <taxon>Craniata</taxon>
        <taxon>Vertebrata</taxon>
        <taxon>Euteleostomi</taxon>
        <taxon>Actinopterygii</taxon>
        <taxon>Neopterygii</taxon>
        <taxon>Teleostei</taxon>
        <taxon>Protacanthopterygii</taxon>
        <taxon>Salmoniformes</taxon>
        <taxon>Salmonidae</taxon>
        <taxon>Coregoninae</taxon>
        <taxon>Coregonus</taxon>
    </lineage>
</organism>
<accession>A0AAN8R501</accession>
<comment type="caution">
    <text evidence="1">The sequence shown here is derived from an EMBL/GenBank/DDBJ whole genome shotgun (WGS) entry which is preliminary data.</text>
</comment>
<proteinExistence type="predicted"/>
<dbReference type="EMBL" id="JAGTTL010000004">
    <property type="protein sequence ID" value="KAK6323674.1"/>
    <property type="molecule type" value="Genomic_DNA"/>
</dbReference>
<evidence type="ECO:0000313" key="2">
    <source>
        <dbReference type="Proteomes" id="UP001356427"/>
    </source>
</evidence>
<evidence type="ECO:0000313" key="1">
    <source>
        <dbReference type="EMBL" id="KAK6323674.1"/>
    </source>
</evidence>
<protein>
    <submittedName>
        <fullName evidence="1">Uncharacterized protein</fullName>
    </submittedName>
</protein>
<dbReference type="AlphaFoldDB" id="A0AAN8R501"/>
<name>A0AAN8R501_9TELE</name>
<sequence length="82" mass="9240">MEVDPFVSTCSPILVFKKKVLHQSPVHKHPTKPVVFVSVTSTGRQRSGTPVHPSSPQLDADSFTFLAKNKDYNYRRNLKNTT</sequence>
<reference evidence="1 2" key="1">
    <citation type="submission" date="2021-04" db="EMBL/GenBank/DDBJ databases">
        <authorList>
            <person name="De Guttry C."/>
            <person name="Zahm M."/>
            <person name="Klopp C."/>
            <person name="Cabau C."/>
            <person name="Louis A."/>
            <person name="Berthelot C."/>
            <person name="Parey E."/>
            <person name="Roest Crollius H."/>
            <person name="Montfort J."/>
            <person name="Robinson-Rechavi M."/>
            <person name="Bucao C."/>
            <person name="Bouchez O."/>
            <person name="Gislard M."/>
            <person name="Lluch J."/>
            <person name="Milhes M."/>
            <person name="Lampietro C."/>
            <person name="Lopez Roques C."/>
            <person name="Donnadieu C."/>
            <person name="Braasch I."/>
            <person name="Desvignes T."/>
            <person name="Postlethwait J."/>
            <person name="Bobe J."/>
            <person name="Wedekind C."/>
            <person name="Guiguen Y."/>
        </authorList>
    </citation>
    <scope>NUCLEOTIDE SEQUENCE [LARGE SCALE GENOMIC DNA]</scope>
    <source>
        <strain evidence="1">Cs_M1</strain>
        <tissue evidence="1">Blood</tissue>
    </source>
</reference>
<gene>
    <name evidence="1" type="ORF">J4Q44_G00060130</name>
</gene>